<name>A0A971S281_9BACT</name>
<proteinExistence type="predicted"/>
<sequence>MSWLARFDVGERTARLQGIRDNYGWHKKLWDCFPGEPDRKRDFLTRIDERDEYYRVWLLSGNKPARPVWCPPADFGLKEIAPSFLGHRRYAFDVKANPVKTVVQRGPNGETFFRPNGKRKHGKRVPIVKYEELLEWIRRKGEVRCRDVQTGLDIPGGFIVVEDENLPLEITPMVENHFRKQEHAGYHGGVQFRGTLEVTNKEHFTETYYAGIGSAKAFGFGLMLLAPVGE</sequence>
<dbReference type="Pfam" id="PF08798">
    <property type="entry name" value="CRISPR_assoc"/>
    <property type="match status" value="1"/>
</dbReference>
<dbReference type="InterPro" id="IPR010179">
    <property type="entry name" value="CRISPR-assoc_prot_Cse3"/>
</dbReference>
<dbReference type="Gene3D" id="3.30.70.1200">
    <property type="entry name" value="Crispr-associated protein, domain 1"/>
    <property type="match status" value="1"/>
</dbReference>
<dbReference type="CDD" id="cd09727">
    <property type="entry name" value="Cas6_I-E"/>
    <property type="match status" value="1"/>
</dbReference>
<comment type="caution">
    <text evidence="1">The sequence shown here is derived from an EMBL/GenBank/DDBJ whole genome shotgun (WGS) entry which is preliminary data.</text>
</comment>
<dbReference type="Proteomes" id="UP000777265">
    <property type="component" value="Unassembled WGS sequence"/>
</dbReference>
<protein>
    <submittedName>
        <fullName evidence="1">Type I-E CRISPR-associated protein Cas6/Cse3/CasE</fullName>
    </submittedName>
</protein>
<evidence type="ECO:0000313" key="1">
    <source>
        <dbReference type="EMBL" id="NLW36349.1"/>
    </source>
</evidence>
<dbReference type="Gene3D" id="3.30.70.1210">
    <property type="entry name" value="Crispr-associated protein, domain 2"/>
    <property type="match status" value="1"/>
</dbReference>
<dbReference type="EMBL" id="JAAYEE010000238">
    <property type="protein sequence ID" value="NLW36349.1"/>
    <property type="molecule type" value="Genomic_DNA"/>
</dbReference>
<gene>
    <name evidence="1" type="primary">cas6e</name>
    <name evidence="1" type="ORF">GXY80_12875</name>
</gene>
<accession>A0A971S281</accession>
<dbReference type="NCBIfam" id="TIGR01907">
    <property type="entry name" value="casE_Cse3"/>
    <property type="match status" value="1"/>
</dbReference>
<organism evidence="1 2">
    <name type="scientific">Syntrophorhabdus aromaticivorans</name>
    <dbReference type="NCBI Taxonomy" id="328301"/>
    <lineage>
        <taxon>Bacteria</taxon>
        <taxon>Pseudomonadati</taxon>
        <taxon>Thermodesulfobacteriota</taxon>
        <taxon>Syntrophorhabdia</taxon>
        <taxon>Syntrophorhabdales</taxon>
        <taxon>Syntrophorhabdaceae</taxon>
        <taxon>Syntrophorhabdus</taxon>
    </lineage>
</organism>
<evidence type="ECO:0000313" key="2">
    <source>
        <dbReference type="Proteomes" id="UP000777265"/>
    </source>
</evidence>
<dbReference type="SMART" id="SM01101">
    <property type="entry name" value="CRISPR_assoc"/>
    <property type="match status" value="1"/>
</dbReference>
<dbReference type="SUPFAM" id="SSF117987">
    <property type="entry name" value="CRISPR-associated protein"/>
    <property type="match status" value="2"/>
</dbReference>
<reference evidence="1" key="1">
    <citation type="journal article" date="2020" name="Biotechnol. Biofuels">
        <title>New insights from the biogas microbiome by comprehensive genome-resolved metagenomics of nearly 1600 species originating from multiple anaerobic digesters.</title>
        <authorList>
            <person name="Campanaro S."/>
            <person name="Treu L."/>
            <person name="Rodriguez-R L.M."/>
            <person name="Kovalovszki A."/>
            <person name="Ziels R.M."/>
            <person name="Maus I."/>
            <person name="Zhu X."/>
            <person name="Kougias P.G."/>
            <person name="Basile A."/>
            <person name="Luo G."/>
            <person name="Schluter A."/>
            <person name="Konstantinidis K.T."/>
            <person name="Angelidaki I."/>
        </authorList>
    </citation>
    <scope>NUCLEOTIDE SEQUENCE</scope>
    <source>
        <strain evidence="1">AS06rmzACSIP_7</strain>
    </source>
</reference>
<reference evidence="1" key="2">
    <citation type="submission" date="2020-01" db="EMBL/GenBank/DDBJ databases">
        <authorList>
            <person name="Campanaro S."/>
        </authorList>
    </citation>
    <scope>NUCLEOTIDE SEQUENCE</scope>
    <source>
        <strain evidence="1">AS06rmzACSIP_7</strain>
    </source>
</reference>
<dbReference type="AlphaFoldDB" id="A0A971S281"/>